<name>A0A0E0EWC4_9ORYZ</name>
<dbReference type="Gramene" id="OMERI10G03510.1">
    <property type="protein sequence ID" value="OMERI10G03510.1"/>
    <property type="gene ID" value="OMERI10G03510"/>
</dbReference>
<keyword evidence="13 17" id="KW-0472">Membrane</keyword>
<keyword evidence="6 17" id="KW-0812">Transmembrane</keyword>
<evidence type="ECO:0000256" key="1">
    <source>
        <dbReference type="ARBA" id="ARBA00004251"/>
    </source>
</evidence>
<keyword evidence="4" id="KW-1003">Cell membrane</keyword>
<sequence>MLTTFVYHALGSFSCVCLLCFASSLVSVADAGGAPVLQALECTSTAAGNYTQDGAYAANLGRLLAMLPNETVSKNGGFFNGTVGNGTATVYGLAMCAADFSRADCMDCLVAAGISAGGVVKRCPGSTTVSAMFDQCLLRYSDSSFFGTAHISTQLRIVYFQYNIRFGRGDLDRQAASSPARFAVSETNPYTLAQCCTWDLPPDACKGCLDALAANVSATFPATARGERKSYSCRVRYDVNTSFMVVPFNLSTGSAGTPTSSLAGPGSVNSAKNNGKKFYAAAPHQASRAAPRELPTRVHLPPASHVYRNFRWSRADAFRDESKPQAHTLKSNRPVMIGSIVAAVVFVVLVSVVVWLCVRHRAIKKVALAGPRSYSYEELYTATNGFSDERKLGQGAFGAVYRGVLSDPSQTLVAVKKIQRMSEAAWQEFVAEITIVTQLKHRNIVDLMGWCDDRNNPLLVYELMDRNLDYHLYPPQRMGESEVVLDWKKRYNTILDMANGLQYLHTARNECVLHRDIKPSNVMLDENLSCAKLCDFGLVKQINHDEVTPGRQTTVIGTRSYLDPECIRTSIVSAASDVYSFGLVLLEIACGRQPTMLAAAWPQQQEQPRRDSFRHRKSVADMADERLKGDFDEEQIERVIRVGFLCVLSEPDKWPDMATVVGTT</sequence>
<evidence type="ECO:0000259" key="20">
    <source>
        <dbReference type="PROSITE" id="PS51473"/>
    </source>
</evidence>
<evidence type="ECO:0000256" key="2">
    <source>
        <dbReference type="ARBA" id="ARBA00008536"/>
    </source>
</evidence>
<evidence type="ECO:0000256" key="10">
    <source>
        <dbReference type="ARBA" id="ARBA00022777"/>
    </source>
</evidence>
<evidence type="ECO:0000256" key="18">
    <source>
        <dbReference type="SAM" id="SignalP"/>
    </source>
</evidence>
<dbReference type="InterPro" id="IPR008271">
    <property type="entry name" value="Ser/Thr_kinase_AS"/>
</dbReference>
<dbReference type="Gene3D" id="3.30.200.20">
    <property type="entry name" value="Phosphorylase Kinase, domain 1"/>
    <property type="match status" value="1"/>
</dbReference>
<dbReference type="PROSITE" id="PS00108">
    <property type="entry name" value="PROTEIN_KINASE_ST"/>
    <property type="match status" value="1"/>
</dbReference>
<dbReference type="SMART" id="SM00220">
    <property type="entry name" value="S_TKc"/>
    <property type="match status" value="1"/>
</dbReference>
<reference evidence="21" key="2">
    <citation type="submission" date="2018-05" db="EMBL/GenBank/DDBJ databases">
        <title>OmerRS3 (Oryza meridionalis Reference Sequence Version 3).</title>
        <authorList>
            <person name="Zhang J."/>
            <person name="Kudrna D."/>
            <person name="Lee S."/>
            <person name="Talag J."/>
            <person name="Welchert J."/>
            <person name="Wing R.A."/>
        </authorList>
    </citation>
    <scope>NUCLEOTIDE SEQUENCE [LARGE SCALE GENOMIC DNA]</scope>
    <source>
        <strain evidence="21">cv. OR44</strain>
    </source>
</reference>
<evidence type="ECO:0000256" key="5">
    <source>
        <dbReference type="ARBA" id="ARBA00022679"/>
    </source>
</evidence>
<comment type="subcellular location">
    <subcellularLocation>
        <location evidence="1">Cell membrane</location>
        <topology evidence="1">Single-pass type I membrane protein</topology>
    </subcellularLocation>
</comment>
<protein>
    <recommendedName>
        <fullName evidence="23">Protein kinase domain-containing protein</fullName>
    </recommendedName>
</protein>
<dbReference type="Gene3D" id="1.10.510.10">
    <property type="entry name" value="Transferase(Phosphotransferase) domain 1"/>
    <property type="match status" value="1"/>
</dbReference>
<evidence type="ECO:0000256" key="13">
    <source>
        <dbReference type="ARBA" id="ARBA00023136"/>
    </source>
</evidence>
<dbReference type="PROSITE" id="PS50011">
    <property type="entry name" value="PROTEIN_KINASE_DOM"/>
    <property type="match status" value="1"/>
</dbReference>
<dbReference type="InterPro" id="IPR038408">
    <property type="entry name" value="GNK2_sf"/>
</dbReference>
<dbReference type="CDD" id="cd23509">
    <property type="entry name" value="Gnk2-like"/>
    <property type="match status" value="2"/>
</dbReference>
<dbReference type="GO" id="GO:0002229">
    <property type="term" value="P:defense response to oomycetes"/>
    <property type="evidence" value="ECO:0007669"/>
    <property type="project" value="UniProtKB-ARBA"/>
</dbReference>
<dbReference type="EnsemblPlants" id="OMERI10G03510.1">
    <property type="protein sequence ID" value="OMERI10G03510.1"/>
    <property type="gene ID" value="OMERI10G03510"/>
</dbReference>
<dbReference type="InterPro" id="IPR017441">
    <property type="entry name" value="Protein_kinase_ATP_BS"/>
</dbReference>
<dbReference type="STRING" id="40149.A0A0E0EWC4"/>
<feature type="chain" id="PRO_5002358473" description="Protein kinase domain-containing protein" evidence="18">
    <location>
        <begin position="32"/>
        <end position="664"/>
    </location>
</feature>
<evidence type="ECO:0000313" key="22">
    <source>
        <dbReference type="Proteomes" id="UP000008021"/>
    </source>
</evidence>
<dbReference type="GO" id="GO:0004672">
    <property type="term" value="F:protein kinase activity"/>
    <property type="evidence" value="ECO:0007669"/>
    <property type="project" value="InterPro"/>
</dbReference>
<feature type="signal peptide" evidence="18">
    <location>
        <begin position="1"/>
        <end position="31"/>
    </location>
</feature>
<keyword evidence="14" id="KW-0675">Receptor</keyword>
<dbReference type="Proteomes" id="UP000008021">
    <property type="component" value="Chromosome 10"/>
</dbReference>
<keyword evidence="10" id="KW-0418">Kinase</keyword>
<dbReference type="FunFam" id="1.10.510.10:FF:000240">
    <property type="entry name" value="Lectin-domain containing receptor kinase A4.3"/>
    <property type="match status" value="1"/>
</dbReference>
<feature type="binding site" evidence="16">
    <location>
        <position position="417"/>
    </location>
    <ligand>
        <name>ATP</name>
        <dbReference type="ChEBI" id="CHEBI:30616"/>
    </ligand>
</feature>
<evidence type="ECO:0008006" key="23">
    <source>
        <dbReference type="Google" id="ProtNLM"/>
    </source>
</evidence>
<keyword evidence="5" id="KW-0808">Transferase</keyword>
<dbReference type="Pfam" id="PF00069">
    <property type="entry name" value="Pkinase"/>
    <property type="match status" value="1"/>
</dbReference>
<dbReference type="Pfam" id="PF01657">
    <property type="entry name" value="Stress-antifung"/>
    <property type="match status" value="1"/>
</dbReference>
<dbReference type="Gene3D" id="3.30.430.20">
    <property type="entry name" value="Gnk2 domain, C-X8-C-X2-C motif"/>
    <property type="match status" value="2"/>
</dbReference>
<reference evidence="21" key="1">
    <citation type="submission" date="2015-04" db="UniProtKB">
        <authorList>
            <consortium name="EnsemblPlants"/>
        </authorList>
    </citation>
    <scope>IDENTIFICATION</scope>
</reference>
<comment type="similarity">
    <text evidence="3">In the C-terminal section; belongs to the protein kinase superfamily. Ser/Thr protein kinase family.</text>
</comment>
<evidence type="ECO:0000256" key="6">
    <source>
        <dbReference type="ARBA" id="ARBA00022692"/>
    </source>
</evidence>
<proteinExistence type="inferred from homology"/>
<evidence type="ECO:0000256" key="4">
    <source>
        <dbReference type="ARBA" id="ARBA00022475"/>
    </source>
</evidence>
<keyword evidence="12 17" id="KW-1133">Transmembrane helix</keyword>
<evidence type="ECO:0000256" key="16">
    <source>
        <dbReference type="PROSITE-ProRule" id="PRU10141"/>
    </source>
</evidence>
<keyword evidence="9 16" id="KW-0547">Nucleotide-binding</keyword>
<dbReference type="SUPFAM" id="SSF56112">
    <property type="entry name" value="Protein kinase-like (PK-like)"/>
    <property type="match status" value="1"/>
</dbReference>
<evidence type="ECO:0000256" key="15">
    <source>
        <dbReference type="ARBA" id="ARBA00023180"/>
    </source>
</evidence>
<dbReference type="PROSITE" id="PS51473">
    <property type="entry name" value="GNK2"/>
    <property type="match status" value="1"/>
</dbReference>
<feature type="domain" description="Gnk2-homologous" evidence="20">
    <location>
        <begin position="38"/>
        <end position="145"/>
    </location>
</feature>
<dbReference type="InterPro" id="IPR050528">
    <property type="entry name" value="L-type_Lectin-RKs"/>
</dbReference>
<comment type="similarity">
    <text evidence="2">In the N-terminal section; belongs to the leguminous lectin family.</text>
</comment>
<dbReference type="AlphaFoldDB" id="A0A0E0EWC4"/>
<keyword evidence="15" id="KW-0325">Glycoprotein</keyword>
<organism evidence="21">
    <name type="scientific">Oryza meridionalis</name>
    <dbReference type="NCBI Taxonomy" id="40149"/>
    <lineage>
        <taxon>Eukaryota</taxon>
        <taxon>Viridiplantae</taxon>
        <taxon>Streptophyta</taxon>
        <taxon>Embryophyta</taxon>
        <taxon>Tracheophyta</taxon>
        <taxon>Spermatophyta</taxon>
        <taxon>Magnoliopsida</taxon>
        <taxon>Liliopsida</taxon>
        <taxon>Poales</taxon>
        <taxon>Poaceae</taxon>
        <taxon>BOP clade</taxon>
        <taxon>Oryzoideae</taxon>
        <taxon>Oryzeae</taxon>
        <taxon>Oryzinae</taxon>
        <taxon>Oryza</taxon>
    </lineage>
</organism>
<evidence type="ECO:0000256" key="8">
    <source>
        <dbReference type="ARBA" id="ARBA00022737"/>
    </source>
</evidence>
<evidence type="ECO:0000256" key="17">
    <source>
        <dbReference type="SAM" id="Phobius"/>
    </source>
</evidence>
<evidence type="ECO:0000313" key="21">
    <source>
        <dbReference type="EnsemblPlants" id="OMERI10G03510.1"/>
    </source>
</evidence>
<evidence type="ECO:0000256" key="3">
    <source>
        <dbReference type="ARBA" id="ARBA00010217"/>
    </source>
</evidence>
<evidence type="ECO:0000256" key="12">
    <source>
        <dbReference type="ARBA" id="ARBA00022989"/>
    </source>
</evidence>
<dbReference type="GO" id="GO:0005886">
    <property type="term" value="C:plasma membrane"/>
    <property type="evidence" value="ECO:0007669"/>
    <property type="project" value="UniProtKB-SubCell"/>
</dbReference>
<dbReference type="PROSITE" id="PS00107">
    <property type="entry name" value="PROTEIN_KINASE_ATP"/>
    <property type="match status" value="1"/>
</dbReference>
<feature type="transmembrane region" description="Helical" evidence="17">
    <location>
        <begin position="335"/>
        <end position="358"/>
    </location>
</feature>
<evidence type="ECO:0000256" key="9">
    <source>
        <dbReference type="ARBA" id="ARBA00022741"/>
    </source>
</evidence>
<accession>A0A0E0EWC4</accession>
<evidence type="ECO:0000256" key="11">
    <source>
        <dbReference type="ARBA" id="ARBA00022840"/>
    </source>
</evidence>
<keyword evidence="7 18" id="KW-0732">Signal</keyword>
<evidence type="ECO:0000256" key="7">
    <source>
        <dbReference type="ARBA" id="ARBA00022729"/>
    </source>
</evidence>
<dbReference type="InterPro" id="IPR011009">
    <property type="entry name" value="Kinase-like_dom_sf"/>
</dbReference>
<keyword evidence="8" id="KW-0677">Repeat</keyword>
<keyword evidence="11 16" id="KW-0067">ATP-binding</keyword>
<evidence type="ECO:0000256" key="14">
    <source>
        <dbReference type="ARBA" id="ARBA00023170"/>
    </source>
</evidence>
<dbReference type="InterPro" id="IPR002902">
    <property type="entry name" value="GNK2"/>
</dbReference>
<dbReference type="InterPro" id="IPR000719">
    <property type="entry name" value="Prot_kinase_dom"/>
</dbReference>
<dbReference type="GO" id="GO:0005524">
    <property type="term" value="F:ATP binding"/>
    <property type="evidence" value="ECO:0007669"/>
    <property type="project" value="UniProtKB-UniRule"/>
</dbReference>
<evidence type="ECO:0000259" key="19">
    <source>
        <dbReference type="PROSITE" id="PS50011"/>
    </source>
</evidence>
<keyword evidence="22" id="KW-1185">Reference proteome</keyword>
<feature type="domain" description="Protein kinase" evidence="19">
    <location>
        <begin position="386"/>
        <end position="664"/>
    </location>
</feature>
<dbReference type="PANTHER" id="PTHR27007">
    <property type="match status" value="1"/>
</dbReference>
<dbReference type="FunFam" id="3.30.200.20:FF:000178">
    <property type="entry name" value="serine/threonine-protein kinase PBS1-like"/>
    <property type="match status" value="1"/>
</dbReference>